<evidence type="ECO:0000313" key="2">
    <source>
        <dbReference type="EMBL" id="RMV40700.1"/>
    </source>
</evidence>
<feature type="signal peptide" evidence="1">
    <location>
        <begin position="1"/>
        <end position="29"/>
    </location>
</feature>
<dbReference type="Gene3D" id="1.10.238.160">
    <property type="match status" value="1"/>
</dbReference>
<keyword evidence="1" id="KW-0732">Signal</keyword>
<feature type="chain" id="PRO_5018032092" evidence="1">
    <location>
        <begin position="30"/>
        <end position="111"/>
    </location>
</feature>
<dbReference type="InterPro" id="IPR052931">
    <property type="entry name" value="Prophage_regulatory_activator"/>
</dbReference>
<organism evidence="2 3">
    <name type="scientific">Pseudomonas syringae pv. maculicola</name>
    <dbReference type="NCBI Taxonomy" id="59511"/>
    <lineage>
        <taxon>Bacteria</taxon>
        <taxon>Pseudomonadati</taxon>
        <taxon>Pseudomonadota</taxon>
        <taxon>Gammaproteobacteria</taxon>
        <taxon>Pseudomonadales</taxon>
        <taxon>Pseudomonadaceae</taxon>
        <taxon>Pseudomonas</taxon>
    </lineage>
</organism>
<dbReference type="AlphaFoldDB" id="A0A3M6CA49"/>
<comment type="caution">
    <text evidence="2">The sequence shown here is derived from an EMBL/GenBank/DDBJ whole genome shotgun (WGS) entry which is preliminary data.</text>
</comment>
<dbReference type="EMBL" id="RBUQ01000079">
    <property type="protein sequence ID" value="RMV40700.1"/>
    <property type="molecule type" value="Genomic_DNA"/>
</dbReference>
<gene>
    <name evidence="2" type="ORF">ALP13_02250</name>
</gene>
<reference evidence="2 3" key="1">
    <citation type="submission" date="2018-08" db="EMBL/GenBank/DDBJ databases">
        <title>Recombination of ecologically and evolutionarily significant loci maintains genetic cohesion in the Pseudomonas syringae species complex.</title>
        <authorList>
            <person name="Dillon M."/>
            <person name="Thakur S."/>
            <person name="Almeida R.N.D."/>
            <person name="Weir B.S."/>
            <person name="Guttman D.S."/>
        </authorList>
    </citation>
    <scope>NUCLEOTIDE SEQUENCE [LARGE SCALE GENOMIC DNA]</scope>
    <source>
        <strain evidence="2 3">ICMP 11281</strain>
    </source>
</reference>
<dbReference type="PANTHER" id="PTHR36154:SF1">
    <property type="entry name" value="DNA-BINDING TRANSCRIPTIONAL ACTIVATOR ALPA"/>
    <property type="match status" value="1"/>
</dbReference>
<name>A0A3M6CA49_PSEYM</name>
<evidence type="ECO:0000256" key="1">
    <source>
        <dbReference type="SAM" id="SignalP"/>
    </source>
</evidence>
<dbReference type="Pfam" id="PF05930">
    <property type="entry name" value="Phage_AlpA"/>
    <property type="match status" value="1"/>
</dbReference>
<accession>A0A3M6CA49</accession>
<dbReference type="InterPro" id="IPR010260">
    <property type="entry name" value="AlpA"/>
</dbReference>
<dbReference type="PANTHER" id="PTHR36154">
    <property type="entry name" value="DNA-BINDING TRANSCRIPTIONAL ACTIVATOR ALPA"/>
    <property type="match status" value="1"/>
</dbReference>
<proteinExistence type="predicted"/>
<evidence type="ECO:0000313" key="3">
    <source>
        <dbReference type="Proteomes" id="UP000271631"/>
    </source>
</evidence>
<protein>
    <submittedName>
        <fullName evidence="2">Transcriptional regulator</fullName>
    </submittedName>
</protein>
<sequence>MRCNHSRCGAMTPVLFCYSILVTSHYAHAAPRSVDMLSQTAPNASDNQPSLERHIMRRDEVERKTGFKRAHIYNLMKEGKFPQAKRIGLRAVGWDSLEIEQWINERLAQQA</sequence>
<dbReference type="Proteomes" id="UP000271631">
    <property type="component" value="Unassembled WGS sequence"/>
</dbReference>